<feature type="chain" id="PRO_5046378632" description="Ig-like domain-containing protein" evidence="1">
    <location>
        <begin position="31"/>
        <end position="238"/>
    </location>
</feature>
<evidence type="ECO:0000313" key="2">
    <source>
        <dbReference type="EMBL" id="GAA3636349.1"/>
    </source>
</evidence>
<evidence type="ECO:0008006" key="4">
    <source>
        <dbReference type="Google" id="ProtNLM"/>
    </source>
</evidence>
<name>A0ABP7AMU6_9ACTN</name>
<feature type="signal peptide" evidence="1">
    <location>
        <begin position="1"/>
        <end position="30"/>
    </location>
</feature>
<accession>A0ABP7AMU6</accession>
<dbReference type="EMBL" id="BAAAZO010000012">
    <property type="protein sequence ID" value="GAA3636349.1"/>
    <property type="molecule type" value="Genomic_DNA"/>
</dbReference>
<gene>
    <name evidence="2" type="ORF">GCM10022223_63510</name>
</gene>
<proteinExistence type="predicted"/>
<keyword evidence="1" id="KW-0732">Signal</keyword>
<evidence type="ECO:0000256" key="1">
    <source>
        <dbReference type="SAM" id="SignalP"/>
    </source>
</evidence>
<dbReference type="Proteomes" id="UP001501074">
    <property type="component" value="Unassembled WGS sequence"/>
</dbReference>
<comment type="caution">
    <text evidence="2">The sequence shown here is derived from an EMBL/GenBank/DDBJ whole genome shotgun (WGS) entry which is preliminary data.</text>
</comment>
<keyword evidence="3" id="KW-1185">Reference proteome</keyword>
<protein>
    <recommendedName>
        <fullName evidence="4">Ig-like domain-containing protein</fullName>
    </recommendedName>
</protein>
<sequence>MIRLMRLRLITSLAPAVLVLSAIAASPAQADAGDVTGGRISVPSVVTTTARCTKVPVSWDLSALPAESSWKLALKSDVGGSIAASGTGPGKGSDTVQWCQADKPGTFHVTGTLQVNDVNQEPVAADEINLTFKTRRMTTKATITIGDSTPKVEQGTNVRGCVTVGAKRRAGRAVAVEYRWIKNKKWSRIANTATGTTGCYTQAVAATGTGTYLIRVRVPGDSISKTGLSKVIRIKVHS</sequence>
<evidence type="ECO:0000313" key="3">
    <source>
        <dbReference type="Proteomes" id="UP001501074"/>
    </source>
</evidence>
<organism evidence="2 3">
    <name type="scientific">Kineosporia mesophila</name>
    <dbReference type="NCBI Taxonomy" id="566012"/>
    <lineage>
        <taxon>Bacteria</taxon>
        <taxon>Bacillati</taxon>
        <taxon>Actinomycetota</taxon>
        <taxon>Actinomycetes</taxon>
        <taxon>Kineosporiales</taxon>
        <taxon>Kineosporiaceae</taxon>
        <taxon>Kineosporia</taxon>
    </lineage>
</organism>
<reference evidence="3" key="1">
    <citation type="journal article" date="2019" name="Int. J. Syst. Evol. Microbiol.">
        <title>The Global Catalogue of Microorganisms (GCM) 10K type strain sequencing project: providing services to taxonomists for standard genome sequencing and annotation.</title>
        <authorList>
            <consortium name="The Broad Institute Genomics Platform"/>
            <consortium name="The Broad Institute Genome Sequencing Center for Infectious Disease"/>
            <person name="Wu L."/>
            <person name="Ma J."/>
        </authorList>
    </citation>
    <scope>NUCLEOTIDE SEQUENCE [LARGE SCALE GENOMIC DNA]</scope>
    <source>
        <strain evidence="3">JCM 16902</strain>
    </source>
</reference>